<dbReference type="EMBL" id="NIVC01002579">
    <property type="protein sequence ID" value="PAA56742.1"/>
    <property type="molecule type" value="Genomic_DNA"/>
</dbReference>
<comment type="caution">
    <text evidence="1">The sequence shown here is derived from an EMBL/GenBank/DDBJ whole genome shotgun (WGS) entry which is preliminary data.</text>
</comment>
<name>A0A267E7S8_9PLAT</name>
<gene>
    <name evidence="1" type="ORF">BOX15_Mlig008676g4</name>
</gene>
<organism evidence="1 2">
    <name type="scientific">Macrostomum lignano</name>
    <dbReference type="NCBI Taxonomy" id="282301"/>
    <lineage>
        <taxon>Eukaryota</taxon>
        <taxon>Metazoa</taxon>
        <taxon>Spiralia</taxon>
        <taxon>Lophotrochozoa</taxon>
        <taxon>Platyhelminthes</taxon>
        <taxon>Rhabditophora</taxon>
        <taxon>Macrostomorpha</taxon>
        <taxon>Macrostomida</taxon>
        <taxon>Macrostomidae</taxon>
        <taxon>Macrostomum</taxon>
    </lineage>
</organism>
<accession>A0A267E7S8</accession>
<proteinExistence type="predicted"/>
<dbReference type="AlphaFoldDB" id="A0A267E7S8"/>
<reference evidence="1 2" key="1">
    <citation type="submission" date="2017-06" db="EMBL/GenBank/DDBJ databases">
        <title>A platform for efficient transgenesis in Macrostomum lignano, a flatworm model organism for stem cell research.</title>
        <authorList>
            <person name="Berezikov E."/>
        </authorList>
    </citation>
    <scope>NUCLEOTIDE SEQUENCE [LARGE SCALE GENOMIC DNA]</scope>
    <source>
        <strain evidence="1">DV1</strain>
        <tissue evidence="1">Whole organism</tissue>
    </source>
</reference>
<sequence>PNAPQPLSVRPSWPGVEARPLGPALSSAAQKLPHASWRGLRWLQLHSRICRSLLRADVAAAIDEAEALRRLEREFSSGRDRSLDAGPFKTPLHFRLSNAVDEDIKIR</sequence>
<keyword evidence="2" id="KW-1185">Reference proteome</keyword>
<evidence type="ECO:0000313" key="2">
    <source>
        <dbReference type="Proteomes" id="UP000215902"/>
    </source>
</evidence>
<protein>
    <submittedName>
        <fullName evidence="1">Uncharacterized protein</fullName>
    </submittedName>
</protein>
<dbReference type="Proteomes" id="UP000215902">
    <property type="component" value="Unassembled WGS sequence"/>
</dbReference>
<feature type="non-terminal residue" evidence="1">
    <location>
        <position position="1"/>
    </location>
</feature>
<evidence type="ECO:0000313" key="1">
    <source>
        <dbReference type="EMBL" id="PAA56742.1"/>
    </source>
</evidence>